<feature type="domain" description="Inositol 1,4,5-trisphosphate/ryanodine receptor" evidence="10">
    <location>
        <begin position="67"/>
        <end position="233"/>
    </location>
</feature>
<dbReference type="GO" id="GO:0016020">
    <property type="term" value="C:membrane"/>
    <property type="evidence" value="ECO:0007669"/>
    <property type="project" value="UniProtKB-SubCell"/>
</dbReference>
<feature type="transmembrane region" description="Helical" evidence="7">
    <location>
        <begin position="2279"/>
        <end position="2303"/>
    </location>
</feature>
<comment type="subcellular location">
    <subcellularLocation>
        <location evidence="1">Membrane</location>
        <topology evidence="1">Multi-pass membrane protein</topology>
    </subcellularLocation>
</comment>
<accession>G0QWU2</accession>
<keyword evidence="5" id="KW-0175">Coiled coil</keyword>
<feature type="transmembrane region" description="Helical" evidence="7">
    <location>
        <begin position="2403"/>
        <end position="2422"/>
    </location>
</feature>
<gene>
    <name evidence="11" type="ORF">IMG5_135140</name>
</gene>
<evidence type="ECO:0000259" key="8">
    <source>
        <dbReference type="Pfam" id="PF00520"/>
    </source>
</evidence>
<name>G0QWU2_ICHMU</name>
<dbReference type="InterPro" id="IPR014821">
    <property type="entry name" value="Ins145_P3_rcpt"/>
</dbReference>
<protein>
    <recommendedName>
        <fullName evidence="13">MIR domain protein</fullName>
    </recommendedName>
</protein>
<organism evidence="11 12">
    <name type="scientific">Ichthyophthirius multifiliis</name>
    <name type="common">White spot disease agent</name>
    <name type="synonym">Ich</name>
    <dbReference type="NCBI Taxonomy" id="5932"/>
    <lineage>
        <taxon>Eukaryota</taxon>
        <taxon>Sar</taxon>
        <taxon>Alveolata</taxon>
        <taxon>Ciliophora</taxon>
        <taxon>Intramacronucleata</taxon>
        <taxon>Oligohymenophorea</taxon>
        <taxon>Hymenostomatida</taxon>
        <taxon>Ophryoglenina</taxon>
        <taxon>Ichthyophthirius</taxon>
    </lineage>
</organism>
<feature type="transmembrane region" description="Helical" evidence="7">
    <location>
        <begin position="2186"/>
        <end position="2205"/>
    </location>
</feature>
<evidence type="ECO:0000256" key="4">
    <source>
        <dbReference type="ARBA" id="ARBA00023136"/>
    </source>
</evidence>
<dbReference type="eggNOG" id="KOG3533">
    <property type="taxonomic scope" value="Eukaryota"/>
</dbReference>
<feature type="domain" description="RyR/IP3R Homology associated" evidence="9">
    <location>
        <begin position="1718"/>
        <end position="1819"/>
    </location>
</feature>
<dbReference type="GO" id="GO:0006816">
    <property type="term" value="P:calcium ion transport"/>
    <property type="evidence" value="ECO:0007669"/>
    <property type="project" value="InterPro"/>
</dbReference>
<evidence type="ECO:0008006" key="13">
    <source>
        <dbReference type="Google" id="ProtNLM"/>
    </source>
</evidence>
<feature type="region of interest" description="Disordered" evidence="6">
    <location>
        <begin position="2027"/>
        <end position="2046"/>
    </location>
</feature>
<dbReference type="RefSeq" id="XP_004031904.1">
    <property type="nucleotide sequence ID" value="XM_004031856.1"/>
</dbReference>
<keyword evidence="12" id="KW-1185">Reference proteome</keyword>
<feature type="coiled-coil region" evidence="5">
    <location>
        <begin position="109"/>
        <end position="136"/>
    </location>
</feature>
<dbReference type="Pfam" id="PF00520">
    <property type="entry name" value="Ion_trans"/>
    <property type="match status" value="1"/>
</dbReference>
<dbReference type="EMBL" id="GL984014">
    <property type="protein sequence ID" value="EGR30317.1"/>
    <property type="molecule type" value="Genomic_DNA"/>
</dbReference>
<dbReference type="InterPro" id="IPR036300">
    <property type="entry name" value="MIR_dom_sf"/>
</dbReference>
<keyword evidence="3 7" id="KW-1133">Transmembrane helix</keyword>
<dbReference type="GO" id="GO:0005216">
    <property type="term" value="F:monoatomic ion channel activity"/>
    <property type="evidence" value="ECO:0007669"/>
    <property type="project" value="InterPro"/>
</dbReference>
<evidence type="ECO:0000256" key="1">
    <source>
        <dbReference type="ARBA" id="ARBA00004141"/>
    </source>
</evidence>
<dbReference type="InterPro" id="IPR005821">
    <property type="entry name" value="Ion_trans_dom"/>
</dbReference>
<evidence type="ECO:0000313" key="11">
    <source>
        <dbReference type="EMBL" id="EGR30317.1"/>
    </source>
</evidence>
<evidence type="ECO:0000256" key="2">
    <source>
        <dbReference type="ARBA" id="ARBA00022692"/>
    </source>
</evidence>
<reference evidence="11 12" key="1">
    <citation type="submission" date="2011-07" db="EMBL/GenBank/DDBJ databases">
        <authorList>
            <person name="Coyne R."/>
            <person name="Brami D."/>
            <person name="Johnson J."/>
            <person name="Hostetler J."/>
            <person name="Hannick L."/>
            <person name="Clark T."/>
            <person name="Cassidy-Hanley D."/>
            <person name="Inman J."/>
        </authorList>
    </citation>
    <scope>NUCLEOTIDE SEQUENCE [LARGE SCALE GENOMIC DNA]</scope>
    <source>
        <strain evidence="11 12">G5</strain>
    </source>
</reference>
<dbReference type="OrthoDB" id="313236at2759"/>
<evidence type="ECO:0000313" key="12">
    <source>
        <dbReference type="Proteomes" id="UP000008983"/>
    </source>
</evidence>
<keyword evidence="4 7" id="KW-0472">Membrane</keyword>
<evidence type="ECO:0000259" key="10">
    <source>
        <dbReference type="Pfam" id="PF08709"/>
    </source>
</evidence>
<dbReference type="Gene3D" id="1.10.287.70">
    <property type="match status" value="1"/>
</dbReference>
<dbReference type="InterPro" id="IPR013662">
    <property type="entry name" value="RIH_assoc-dom"/>
</dbReference>
<evidence type="ECO:0000256" key="6">
    <source>
        <dbReference type="SAM" id="MobiDB-lite"/>
    </source>
</evidence>
<feature type="transmembrane region" description="Helical" evidence="7">
    <location>
        <begin position="2323"/>
        <end position="2342"/>
    </location>
</feature>
<dbReference type="STRING" id="857967.G0QWU2"/>
<dbReference type="Proteomes" id="UP000008983">
    <property type="component" value="Unassembled WGS sequence"/>
</dbReference>
<sequence length="2530" mass="300954">MNVQCNDIVYFKYYSDKQKGIISGDGIANNKLECVSIKQGKKYEEQDQTNFQQENEQNFSEKETQYLKKNAALIFRKCLFRVKCAPKYTNQNLLIFKKTTLNQKDPLLNNMQTLQIEDLEKAAQEEIEENQRFAERSKKLNLIYGQQVQLEHLYSGCILTINPDVLAYEYCCKEASLEETANEWSNFIIKSANNSKKLGEPIMYLDQIALFCAKDPNFAINISQNNELCDQNKNSQSSFDYGLEVNSTDKSAPLKIYQFMDSQTEEDRKLQKINCTSTLESGEVVYLINKRVKISMDKIVKNDTLDDQIQSLWEIQKIKSFDSTLAEYSDFYRIKNVWTGLYLCIQNNEISLCHDGNLEQAWFQFQPKKSVLLTFQNVQFQQKVKIQQEVQGQVYFVKCGGSHSQGLVQIINKYQLNKEKRDSAKFEIIQGKQKLIIQHLENFLQQDSKLKMKQKILLDAGIINILLYIVKLIHFKIYGQKKEETEQYNIPGLGIQIQEIPEKTAQKIAQLKLQNIVTSLYNILNLCIRGNQDCASYLLNFQDDNFLIDQLKYHKEPVTLLLKEAVRYAESGTNEINVLKWIQKLQTVSEENIQEQTFIIELLSLSITDPLENSISQFQHACRKQLFRQKKFKNEDYEEEGIDQITNPIEISLFNFSIEDKKPIIIFNCKNSQQDFLEKNQNLCNLYKKARTKNIDFYDNEKNNKTNQSYYNYFDLRFLNKFAEIQLANRNSNIVEKYEYYALEVLNLYSQLSKNRNYKIIQYLNSIGLTKEFVYLALQEKFIDKNNILYYKAFLNIYQSLVLDCQPLIKISEYSNYCFLSQDLRKFNFQNDPTYKLFREIVVEQKIKTQINKYLKNEKNGIEFKEYNMLEIYANCVVGDENQNNMYSLNIQEDFLSNTEEIPQRLNIDYFLNQKKISDSFTLPQLSEYMMDIFLSMLKIIKFRIDLGYNTQQQNNQILQKIPNLFFAYIDFKSNNNLQNFLPLSNLKQQNFKNYQQNWIYKFIFYHLKQFNQELLIIKVKKINFQTIYISFFIFLKRCIQKLYKQLVFQINQKQVQKQYNFLNLSTLIFKQIEYIEKGQRLEEPMLKLLIESFNYNKQVESIVKKIQIIENEYELDIFKKINGLSENHALKSPKEIEYLTKKTIQFMKLYQQNNGNLDNVQIKLLNNYKESFSQLQQCIESINGIFKLQEEDEFQKQNYQKNKNALQNIIRNSNIQKYLIDLINNCVFEDSYFLDFFRKLVCFLETYIENNSINKLELIDNLENILKLAYIPYDDFIQQAKFDKQIQKYKKYQPLKISKLCISLLKDIKCDFNLISDKIDIIYNQITNNSPFIEHNIENSQSAFLQQINNAQNIKNKLYKLSINFINCQAIIQFFKILKSLTFKQYNIFITSNQMKIINFLLKNSLMQDILKPISVQYIMEFQERIYSQEKDKMKIKLHCQSISLLTMCCKYYRLGIQEVQRFMMYNVLKSVILYEKTPYIIKRIYLRCLFEAYINKIYDIETNISNETISAQDLNEILINDIIPQLDKTNIFRYMDGLIKIKRCENTDQLYDVRKQLIKEKILYFEKNLEFQTLIHYEKSMLNVDYFKRKYNCILDDCYEFWKYLFKDGVAHFIIDCYDESLDDLDKQNPQVSSLDDNFSIIKSRVTYLRETFDILEKDFRVRKEDINLDYYKQFLKQLEEIIPSKQIIKVGYQFIIKKQPGIIGQKINKKCISEYEIICERLLKLLQLMCENVNTNFQKFFRKQTDDKIYMISNYNLVLEVSNLLCLFLEDEQLSIIRKSNLIMQFLDTLNEFSTGENDNQKIICQNKRLFNYINDKIFKNQISFKIKGREVAQDDSQSYQLNLLSSSYKFLLTIIVGNNDKDALKYILEQIDLNQQISLLKQIYDERIKPKKRQIILEDECYHDQKQVYKNNKIYCNERYCQYGKVIDEDKLIIEIGFNIFIIFSYLKESFPEKRDLQIFLDEDIEEDENQKDDEGKQKQFVKKEEKLNKQIYNEKKYQTLLQKNFSQRNSFLTLQQNKNEDYQKNKTTATTARNDKNKQEESQFKRTDEFFKFYIRFLGCTEIVNQKNEIVKVYFKKPFISAFLSENVKNHLIFQSSRETNNERLEFLLNYKNFYQLQLNRKQEIQKQSKIISFFCNNWRIFKDISYFLVIIITITVITTYEDKNDGDGIVILQWVDQLNQVITIIQLIISFIVVIFCAYERYPISIHKFAQDEASEKIEIIKENAGFFKQSIIDQFMVIFSQIKNTLTPAVASQNIFVGLILVCLDFENVYNLVYLILTFYAYFQPLVYSFILLDIVKRSEDLQNVISSITKNATNLLKFVCLGLIILYIYGIIAFQNFPQQFDEEAGAYSYNFIIAIASTIKEGLKSGGGMGDALKPVSYVNDGSNIIWQRYAFDLSFFVIINMLFIQIIFGIILDTFGQLRDNRNELLDKIYNYCFVCGLNRDDIDSQEEKGWYNHIYKYHNCYQLLYYLIYIEKKNENNCDSLEKYCKKLMDLKDISFLPIERTYEIEQNQKAISNEKEEI</sequence>
<dbReference type="Pfam" id="PF08454">
    <property type="entry name" value="RIH_assoc"/>
    <property type="match status" value="1"/>
</dbReference>
<evidence type="ECO:0000256" key="5">
    <source>
        <dbReference type="SAM" id="Coils"/>
    </source>
</evidence>
<dbReference type="InterPro" id="IPR015925">
    <property type="entry name" value="Ryanodine_IP3_receptor"/>
</dbReference>
<evidence type="ECO:0000259" key="9">
    <source>
        <dbReference type="Pfam" id="PF08454"/>
    </source>
</evidence>
<dbReference type="Gene3D" id="2.80.10.50">
    <property type="match status" value="2"/>
</dbReference>
<dbReference type="PANTHER" id="PTHR45816:SF4">
    <property type="entry name" value="RYR_IP3R HOMOLOGY ASSOCIATED DOMAIN-CONTAINING PROTEIN"/>
    <property type="match status" value="1"/>
</dbReference>
<dbReference type="OMA" id="CENVNME"/>
<evidence type="ECO:0000256" key="3">
    <source>
        <dbReference type="ARBA" id="ARBA00022989"/>
    </source>
</evidence>
<dbReference type="GeneID" id="14906425"/>
<feature type="domain" description="Ion transport" evidence="8">
    <location>
        <begin position="2153"/>
        <end position="2431"/>
    </location>
</feature>
<keyword evidence="2 7" id="KW-0812">Transmembrane</keyword>
<proteinExistence type="predicted"/>
<feature type="transmembrane region" description="Helical" evidence="7">
    <location>
        <begin position="2150"/>
        <end position="2166"/>
    </location>
</feature>
<dbReference type="SUPFAM" id="SSF82109">
    <property type="entry name" value="MIR domain"/>
    <property type="match status" value="1"/>
</dbReference>
<dbReference type="Pfam" id="PF08709">
    <property type="entry name" value="Ins145_P3_rec"/>
    <property type="match status" value="1"/>
</dbReference>
<dbReference type="PANTHER" id="PTHR45816">
    <property type="entry name" value="MIR DOMAIN-CONTAINING PROTEIN"/>
    <property type="match status" value="1"/>
</dbReference>
<dbReference type="InParanoid" id="G0QWU2"/>
<evidence type="ECO:0000256" key="7">
    <source>
        <dbReference type="SAM" id="Phobius"/>
    </source>
</evidence>